<dbReference type="EMBL" id="SRLO01004691">
    <property type="protein sequence ID" value="TNN30263.1"/>
    <property type="molecule type" value="Genomic_DNA"/>
</dbReference>
<accession>A0A4Z2EN79</accession>
<evidence type="ECO:0000313" key="2">
    <source>
        <dbReference type="EMBL" id="TNN30263.1"/>
    </source>
</evidence>
<keyword evidence="3" id="KW-1185">Reference proteome</keyword>
<reference evidence="2 3" key="1">
    <citation type="submission" date="2019-03" db="EMBL/GenBank/DDBJ databases">
        <title>First draft genome of Liparis tanakae, snailfish: a comprehensive survey of snailfish specific genes.</title>
        <authorList>
            <person name="Kim W."/>
            <person name="Song I."/>
            <person name="Jeong J.-H."/>
            <person name="Kim D."/>
            <person name="Kim S."/>
            <person name="Ryu S."/>
            <person name="Song J.Y."/>
            <person name="Lee S.K."/>
        </authorList>
    </citation>
    <scope>NUCLEOTIDE SEQUENCE [LARGE SCALE GENOMIC DNA]</scope>
    <source>
        <tissue evidence="2">Muscle</tissue>
    </source>
</reference>
<proteinExistence type="predicted"/>
<feature type="compositionally biased region" description="Gly residues" evidence="1">
    <location>
        <begin position="1"/>
        <end position="10"/>
    </location>
</feature>
<organism evidence="2 3">
    <name type="scientific">Liparis tanakae</name>
    <name type="common">Tanaka's snailfish</name>
    <dbReference type="NCBI Taxonomy" id="230148"/>
    <lineage>
        <taxon>Eukaryota</taxon>
        <taxon>Metazoa</taxon>
        <taxon>Chordata</taxon>
        <taxon>Craniata</taxon>
        <taxon>Vertebrata</taxon>
        <taxon>Euteleostomi</taxon>
        <taxon>Actinopterygii</taxon>
        <taxon>Neopterygii</taxon>
        <taxon>Teleostei</taxon>
        <taxon>Neoteleostei</taxon>
        <taxon>Acanthomorphata</taxon>
        <taxon>Eupercaria</taxon>
        <taxon>Perciformes</taxon>
        <taxon>Cottioidei</taxon>
        <taxon>Cottales</taxon>
        <taxon>Liparidae</taxon>
        <taxon>Liparis</taxon>
    </lineage>
</organism>
<evidence type="ECO:0000256" key="1">
    <source>
        <dbReference type="SAM" id="MobiDB-lite"/>
    </source>
</evidence>
<evidence type="ECO:0000313" key="3">
    <source>
        <dbReference type="Proteomes" id="UP000314294"/>
    </source>
</evidence>
<dbReference type="AlphaFoldDB" id="A0A4Z2EN79"/>
<protein>
    <submittedName>
        <fullName evidence="2">Uncharacterized protein</fullName>
    </submittedName>
</protein>
<dbReference type="Proteomes" id="UP000314294">
    <property type="component" value="Unassembled WGS sequence"/>
</dbReference>
<feature type="region of interest" description="Disordered" evidence="1">
    <location>
        <begin position="1"/>
        <end position="61"/>
    </location>
</feature>
<sequence>MSGAEPGGGGARRRRSQEEAGQDILKKNESPPVAPFPLLRPPTQVLPRAGGGRGSTACPAT</sequence>
<comment type="caution">
    <text evidence="2">The sequence shown here is derived from an EMBL/GenBank/DDBJ whole genome shotgun (WGS) entry which is preliminary data.</text>
</comment>
<gene>
    <name evidence="2" type="ORF">EYF80_059587</name>
</gene>
<name>A0A4Z2EN79_9TELE</name>